<dbReference type="EMBL" id="JACAZI010000023">
    <property type="protein sequence ID" value="KAF7336183.1"/>
    <property type="molecule type" value="Genomic_DNA"/>
</dbReference>
<dbReference type="GO" id="GO:0016301">
    <property type="term" value="F:kinase activity"/>
    <property type="evidence" value="ECO:0007669"/>
    <property type="project" value="UniProtKB-KW"/>
</dbReference>
<evidence type="ECO:0000313" key="3">
    <source>
        <dbReference type="Proteomes" id="UP000620124"/>
    </source>
</evidence>
<reference evidence="2" key="1">
    <citation type="submission" date="2020-05" db="EMBL/GenBank/DDBJ databases">
        <title>Mycena genomes resolve the evolution of fungal bioluminescence.</title>
        <authorList>
            <person name="Tsai I.J."/>
        </authorList>
    </citation>
    <scope>NUCLEOTIDE SEQUENCE</scope>
    <source>
        <strain evidence="2">CCC161011</strain>
    </source>
</reference>
<evidence type="ECO:0000313" key="2">
    <source>
        <dbReference type="EMBL" id="KAF7336183.1"/>
    </source>
</evidence>
<accession>A0A8H6X7V3</accession>
<keyword evidence="2" id="KW-0808">Transferase</keyword>
<feature type="compositionally biased region" description="Basic and acidic residues" evidence="1">
    <location>
        <begin position="42"/>
        <end position="51"/>
    </location>
</feature>
<keyword evidence="2" id="KW-0418">Kinase</keyword>
<dbReference type="OrthoDB" id="2538110at2759"/>
<feature type="region of interest" description="Disordered" evidence="1">
    <location>
        <begin position="118"/>
        <end position="165"/>
    </location>
</feature>
<protein>
    <submittedName>
        <fullName evidence="2">Casein kinase I isoform alpha</fullName>
    </submittedName>
</protein>
<feature type="region of interest" description="Disordered" evidence="1">
    <location>
        <begin position="13"/>
        <end position="53"/>
    </location>
</feature>
<dbReference type="AlphaFoldDB" id="A0A8H6X7V3"/>
<proteinExistence type="predicted"/>
<comment type="caution">
    <text evidence="2">The sequence shown here is derived from an EMBL/GenBank/DDBJ whole genome shotgun (WGS) entry which is preliminary data.</text>
</comment>
<gene>
    <name evidence="2" type="ORF">MVEN_02165800</name>
</gene>
<dbReference type="Proteomes" id="UP000620124">
    <property type="component" value="Unassembled WGS sequence"/>
</dbReference>
<feature type="compositionally biased region" description="Low complexity" evidence="1">
    <location>
        <begin position="120"/>
        <end position="135"/>
    </location>
</feature>
<sequence length="165" mass="18164">MSKLEAEYTLLSNAEGDADVLESPSPDTSDHDADDEDTQVESENHKKEASDPRFVQPAGWKRTFLFCLVLFCSWLAFQYKGRSTTPKVVHANRYSREFKYRPAASPIVTETLKDGRIRVRGAAPTTSTAPTPTAAKKTRSKSKSGRKRSGKGKGVKRSAIGKTGK</sequence>
<keyword evidence="3" id="KW-1185">Reference proteome</keyword>
<feature type="compositionally biased region" description="Basic residues" evidence="1">
    <location>
        <begin position="136"/>
        <end position="156"/>
    </location>
</feature>
<evidence type="ECO:0000256" key="1">
    <source>
        <dbReference type="SAM" id="MobiDB-lite"/>
    </source>
</evidence>
<organism evidence="2 3">
    <name type="scientific">Mycena venus</name>
    <dbReference type="NCBI Taxonomy" id="2733690"/>
    <lineage>
        <taxon>Eukaryota</taxon>
        <taxon>Fungi</taxon>
        <taxon>Dikarya</taxon>
        <taxon>Basidiomycota</taxon>
        <taxon>Agaricomycotina</taxon>
        <taxon>Agaricomycetes</taxon>
        <taxon>Agaricomycetidae</taxon>
        <taxon>Agaricales</taxon>
        <taxon>Marasmiineae</taxon>
        <taxon>Mycenaceae</taxon>
        <taxon>Mycena</taxon>
    </lineage>
</organism>
<name>A0A8H6X7V3_9AGAR</name>